<organism evidence="4 5">
    <name type="scientific">Patulibacter medicamentivorans</name>
    <dbReference type="NCBI Taxonomy" id="1097667"/>
    <lineage>
        <taxon>Bacteria</taxon>
        <taxon>Bacillati</taxon>
        <taxon>Actinomycetota</taxon>
        <taxon>Thermoleophilia</taxon>
        <taxon>Solirubrobacterales</taxon>
        <taxon>Patulibacteraceae</taxon>
        <taxon>Patulibacter</taxon>
    </lineage>
</organism>
<evidence type="ECO:0000256" key="2">
    <source>
        <dbReference type="SAM" id="SignalP"/>
    </source>
</evidence>
<sequence length="739" mass="76167">MLRKTLVAAAALSVVGVGAAQAAPLASPTEAGRFALDRSLVLPSPTLTAASPIVAGGGIREGGLSALQVVPGSGNRRFVTITDRGPNGQPNAAVDGRSFPTPTFAPTIMELQADDDGRLLVLRRLQVRVPGSDPLRGGGPGQVAGDPQLITGFRNVVAPKIDDRIWLMSDDTHLSEFLPTDPYGLDTEGIAVDPRDGSYWISDEYRPSIARLTSAGVMRQRIVPADAGALDTDQVAAGVQPLGDAYGGPGEPTLQERLPHEFNARKLNRGMEGLAISADGTKLYGIMQNALDTRNNGEYLAAGYGTRCNGVTGAGSQSQNFYRGVRIVEFDISEPSDPKLTGEYVYRLESVSTTDSSAQGKLRISDLTWTGDGKLLVAEHDDDAAGHANRKLFAVDLAGATNLHTAAAYDSYAKRQASTTVAASTQPLGCFLDGGTDAELAALPTPVVPVAKSTYLDLGPTGVDFGFNKVEGVAKLDGIDGVAVVNDNDFGLDQNVDTNLISQAADPASQLRIYVTRPAEVTPPAVSGTARAGRTLTCDPGTIDGTGGVRNAISWLRNGTPIAGADGTRYTLSGEDVTAQVACSVVATRVSGPIQAAAAPRTSAPTAAVADFETGPTGPGGPGGPAGPGGATGPAGPAGPGGPAGPKGETGATGPKGKDGVARLPRVTCRIRSRRTVTCTVKPPVKATRVRVSRAGRTVRTVRAARGRSVRITVARGRTVTFQALAGRTPVAAATIRVR</sequence>
<dbReference type="RefSeq" id="WP_007578483.1">
    <property type="nucleotide sequence ID" value="NZ_AGUD01000298.1"/>
</dbReference>
<evidence type="ECO:0000313" key="4">
    <source>
        <dbReference type="EMBL" id="EHN09211.1"/>
    </source>
</evidence>
<feature type="domain" description="Phytase-like" evidence="3">
    <location>
        <begin position="62"/>
        <end position="490"/>
    </location>
</feature>
<dbReference type="InterPro" id="IPR011041">
    <property type="entry name" value="Quinoprot_gluc/sorb_DH_b-prop"/>
</dbReference>
<name>H0EAT9_9ACTN</name>
<feature type="compositionally biased region" description="Gly residues" evidence="1">
    <location>
        <begin position="617"/>
        <end position="645"/>
    </location>
</feature>
<accession>H0EAT9</accession>
<dbReference type="Pfam" id="PF13449">
    <property type="entry name" value="Phytase-like"/>
    <property type="match status" value="1"/>
</dbReference>
<dbReference type="Gene3D" id="2.60.40.2700">
    <property type="match status" value="1"/>
</dbReference>
<reference evidence="4 5" key="1">
    <citation type="journal article" date="2013" name="Biodegradation">
        <title>Quantitative proteomic analysis of ibuprofen-degrading Patulibacter sp. strain I11.</title>
        <authorList>
            <person name="Almeida B."/>
            <person name="Kjeldal H."/>
            <person name="Lolas I."/>
            <person name="Knudsen A.D."/>
            <person name="Carvalho G."/>
            <person name="Nielsen K.L."/>
            <person name="Barreto Crespo M.T."/>
            <person name="Stensballe A."/>
            <person name="Nielsen J.L."/>
        </authorList>
    </citation>
    <scope>NUCLEOTIDE SEQUENCE [LARGE SCALE GENOMIC DNA]</scope>
    <source>
        <strain evidence="4 5">I11</strain>
    </source>
</reference>
<dbReference type="PATRIC" id="fig|1097667.3.peg.3928"/>
<dbReference type="InterPro" id="IPR027372">
    <property type="entry name" value="Phytase-like_dom"/>
</dbReference>
<feature type="compositionally biased region" description="Low complexity" evidence="1">
    <location>
        <begin position="646"/>
        <end position="655"/>
    </location>
</feature>
<feature type="chain" id="PRO_5003532261" description="Phytase-like domain-containing protein" evidence="2">
    <location>
        <begin position="23"/>
        <end position="739"/>
    </location>
</feature>
<dbReference type="PANTHER" id="PTHR37957">
    <property type="entry name" value="BLR7070 PROTEIN"/>
    <property type="match status" value="1"/>
</dbReference>
<dbReference type="Proteomes" id="UP000005143">
    <property type="component" value="Unassembled WGS sequence"/>
</dbReference>
<dbReference type="SUPFAM" id="SSF50952">
    <property type="entry name" value="Soluble quinoprotein glucose dehydrogenase"/>
    <property type="match status" value="1"/>
</dbReference>
<comment type="caution">
    <text evidence="4">The sequence shown here is derived from an EMBL/GenBank/DDBJ whole genome shotgun (WGS) entry which is preliminary data.</text>
</comment>
<dbReference type="EMBL" id="AGUD01000298">
    <property type="protein sequence ID" value="EHN09211.1"/>
    <property type="molecule type" value="Genomic_DNA"/>
</dbReference>
<feature type="signal peptide" evidence="2">
    <location>
        <begin position="1"/>
        <end position="22"/>
    </location>
</feature>
<gene>
    <name evidence="4" type="ORF">PAI11_39640</name>
</gene>
<evidence type="ECO:0000313" key="5">
    <source>
        <dbReference type="Proteomes" id="UP000005143"/>
    </source>
</evidence>
<dbReference type="PANTHER" id="PTHR37957:SF1">
    <property type="entry name" value="PHYTASE-LIKE DOMAIN-CONTAINING PROTEIN"/>
    <property type="match status" value="1"/>
</dbReference>
<keyword evidence="5" id="KW-1185">Reference proteome</keyword>
<protein>
    <recommendedName>
        <fullName evidence="3">Phytase-like domain-containing protein</fullName>
    </recommendedName>
</protein>
<feature type="region of interest" description="Disordered" evidence="1">
    <location>
        <begin position="596"/>
        <end position="665"/>
    </location>
</feature>
<proteinExistence type="predicted"/>
<evidence type="ECO:0000256" key="1">
    <source>
        <dbReference type="SAM" id="MobiDB-lite"/>
    </source>
</evidence>
<evidence type="ECO:0000259" key="3">
    <source>
        <dbReference type="Pfam" id="PF13449"/>
    </source>
</evidence>
<feature type="compositionally biased region" description="Low complexity" evidence="1">
    <location>
        <begin position="596"/>
        <end position="616"/>
    </location>
</feature>
<keyword evidence="2" id="KW-0732">Signal</keyword>
<dbReference type="AlphaFoldDB" id="H0EAT9"/>
<dbReference type="OrthoDB" id="9758957at2"/>